<proteinExistence type="predicted"/>
<accession>A0ABW5NIF5</accession>
<keyword evidence="2" id="KW-1185">Reference proteome</keyword>
<reference evidence="2" key="1">
    <citation type="journal article" date="2019" name="Int. J. Syst. Evol. Microbiol.">
        <title>The Global Catalogue of Microorganisms (GCM) 10K type strain sequencing project: providing services to taxonomists for standard genome sequencing and annotation.</title>
        <authorList>
            <consortium name="The Broad Institute Genomics Platform"/>
            <consortium name="The Broad Institute Genome Sequencing Center for Infectious Disease"/>
            <person name="Wu L."/>
            <person name="Ma J."/>
        </authorList>
    </citation>
    <scope>NUCLEOTIDE SEQUENCE [LARGE SCALE GENOMIC DNA]</scope>
    <source>
        <strain evidence="2">KCTC 42248</strain>
    </source>
</reference>
<protein>
    <submittedName>
        <fullName evidence="1">Uncharacterized protein</fullName>
    </submittedName>
</protein>
<name>A0ABW5NIF5_9SPHI</name>
<gene>
    <name evidence="1" type="ORF">ACFSQ3_04555</name>
</gene>
<organism evidence="1 2">
    <name type="scientific">Sphingobacterium corticis</name>
    <dbReference type="NCBI Taxonomy" id="1812823"/>
    <lineage>
        <taxon>Bacteria</taxon>
        <taxon>Pseudomonadati</taxon>
        <taxon>Bacteroidota</taxon>
        <taxon>Sphingobacteriia</taxon>
        <taxon>Sphingobacteriales</taxon>
        <taxon>Sphingobacteriaceae</taxon>
        <taxon>Sphingobacterium</taxon>
    </lineage>
</organism>
<dbReference type="EMBL" id="JBHUMA010000004">
    <property type="protein sequence ID" value="MFD2598215.1"/>
    <property type="molecule type" value="Genomic_DNA"/>
</dbReference>
<evidence type="ECO:0000313" key="1">
    <source>
        <dbReference type="EMBL" id="MFD2598215.1"/>
    </source>
</evidence>
<comment type="caution">
    <text evidence="1">The sequence shown here is derived from an EMBL/GenBank/DDBJ whole genome shotgun (WGS) entry which is preliminary data.</text>
</comment>
<sequence length="291" mass="33417">MAAEKDRKITYNTLIKRVWRADKDESPFHDITNTLEHVNKLKTLDKMFNLKGDRFCFLSSLDIDKNIVTGFFKSARHSFRPSLIDSKTGLERKSPKTITEGEVEKTHFLIKITLDEVFLLVETNGHGISTNQIVEYIDRFTKKYVESIGKKKGYSIVFYKIAKDNFIDEVNALKRVKIAKVYFDKQLLGSDCLNFSNRRISLQRDVELTTRAKKQENIKETALDFFNAFSTDEKISKVRVEGTNESDGKVVIDTSFIEKISTESVSLNPTTGEVISTEIITILKYLSEELE</sequence>
<dbReference type="Proteomes" id="UP001597393">
    <property type="component" value="Unassembled WGS sequence"/>
</dbReference>
<evidence type="ECO:0000313" key="2">
    <source>
        <dbReference type="Proteomes" id="UP001597393"/>
    </source>
</evidence>
<dbReference type="RefSeq" id="WP_380867941.1">
    <property type="nucleotide sequence ID" value="NZ_JBHUMA010000004.1"/>
</dbReference>